<evidence type="ECO:0000256" key="2">
    <source>
        <dbReference type="ARBA" id="ARBA00011738"/>
    </source>
</evidence>
<proteinExistence type="inferred from homology"/>
<comment type="similarity">
    <text evidence="6">Belongs to the class-I pyridoxal-phosphate-dependent aminotransferase family. Alanine aminotransferase subfamily.</text>
</comment>
<dbReference type="InterPro" id="IPR015421">
    <property type="entry name" value="PyrdxlP-dep_Trfase_major"/>
</dbReference>
<dbReference type="InterPro" id="IPR015424">
    <property type="entry name" value="PyrdxlP-dep_Trfase"/>
</dbReference>
<dbReference type="Gene3D" id="3.40.640.10">
    <property type="entry name" value="Type I PLP-dependent aspartate aminotransferase-like (Major domain)"/>
    <property type="match status" value="1"/>
</dbReference>
<feature type="domain" description="Aminotransferase class I/classII large" evidence="10">
    <location>
        <begin position="130"/>
        <end position="508"/>
    </location>
</feature>
<dbReference type="Gene3D" id="3.90.1150.10">
    <property type="entry name" value="Aspartate Aminotransferase, domain 1"/>
    <property type="match status" value="1"/>
</dbReference>
<dbReference type="InterPro" id="IPR004839">
    <property type="entry name" value="Aminotransferase_I/II_large"/>
</dbReference>
<evidence type="ECO:0000256" key="3">
    <source>
        <dbReference type="ARBA" id="ARBA00022576"/>
    </source>
</evidence>
<evidence type="ECO:0000313" key="12">
    <source>
        <dbReference type="Proteomes" id="UP001212841"/>
    </source>
</evidence>
<dbReference type="EMBL" id="JADGJD010000037">
    <property type="protein sequence ID" value="KAJ3056337.1"/>
    <property type="molecule type" value="Genomic_DNA"/>
</dbReference>
<reference evidence="11" key="1">
    <citation type="submission" date="2020-05" db="EMBL/GenBank/DDBJ databases">
        <title>Phylogenomic resolution of chytrid fungi.</title>
        <authorList>
            <person name="Stajich J.E."/>
            <person name="Amses K."/>
            <person name="Simmons R."/>
            <person name="Seto K."/>
            <person name="Myers J."/>
            <person name="Bonds A."/>
            <person name="Quandt C.A."/>
            <person name="Barry K."/>
            <person name="Liu P."/>
            <person name="Grigoriev I."/>
            <person name="Longcore J.E."/>
            <person name="James T.Y."/>
        </authorList>
    </citation>
    <scope>NUCLEOTIDE SEQUENCE</scope>
    <source>
        <strain evidence="11">JEL0318</strain>
    </source>
</reference>
<comment type="cofactor">
    <cofactor evidence="1">
        <name>pyridoxal 5'-phosphate</name>
        <dbReference type="ChEBI" id="CHEBI:597326"/>
    </cofactor>
</comment>
<dbReference type="PANTHER" id="PTHR11751:SF29">
    <property type="entry name" value="ALANINE TRANSAMINASE"/>
    <property type="match status" value="1"/>
</dbReference>
<evidence type="ECO:0000256" key="5">
    <source>
        <dbReference type="ARBA" id="ARBA00022898"/>
    </source>
</evidence>
<dbReference type="GO" id="GO:0030170">
    <property type="term" value="F:pyridoxal phosphate binding"/>
    <property type="evidence" value="ECO:0007669"/>
    <property type="project" value="InterPro"/>
</dbReference>
<keyword evidence="3" id="KW-0032">Aminotransferase</keyword>
<evidence type="ECO:0000313" key="11">
    <source>
        <dbReference type="EMBL" id="KAJ3056337.1"/>
    </source>
</evidence>
<evidence type="ECO:0000256" key="6">
    <source>
        <dbReference type="ARBA" id="ARBA00025785"/>
    </source>
</evidence>
<evidence type="ECO:0000256" key="4">
    <source>
        <dbReference type="ARBA" id="ARBA00022679"/>
    </source>
</evidence>
<evidence type="ECO:0000259" key="10">
    <source>
        <dbReference type="Pfam" id="PF00155"/>
    </source>
</evidence>
<dbReference type="FunFam" id="3.40.640.10:FF:000012">
    <property type="entry name" value="alanine aminotransferase 2"/>
    <property type="match status" value="1"/>
</dbReference>
<protein>
    <recommendedName>
        <fullName evidence="7">Glutamate pyruvate transaminase</fullName>
    </recommendedName>
    <alternativeName>
        <fullName evidence="8">Glutamic--alanine transaminase</fullName>
    </alternativeName>
    <alternativeName>
        <fullName evidence="9">Glutamic--pyruvic transaminase</fullName>
    </alternativeName>
</protein>
<sequence length="522" mass="58223">MGPRAEEVDGLHIVREIPHVEIFTTERRWMGTSNGGGRPKVLTVPNINQSIVEVDYAVRGELAIRAEELRKQLEKSPGSLPFKQIVTCNIGNPQQLAQKPITFFRQVSALVDYPDLLEEKNESFTKQLFAEDAIERAHQLLKAMGGSSGAYSHSQGIPLIREHVAKFIEERDGFPSDPEDVFLTAGASPGVQLVLHTIMAHPKVGIMIPIPQYPLYTATISMYEGNAVSYFLDESAEWGLSVDELERSYREATRKGLDVRAMVVINPGNPTGGCLTQENMRGIIDFCHRNNMVLLADEVYQANVYEPKSLPFHSFKKTVKSMGPQYDDLELISFHSVSKGMVGECGRRGGYFECSGVDPEVKEMFYKVCSISLCPPVQGQVMVDMMVKPPKKGEPSYEVYKEEVEGVYESLKRRALKLADALNKLEGVTCNPAQGAMYLFPQIRLPQSAVQAAEKAGRKADEFYCLELLNATGVCVVPGSGFRQRDGTWHFRSTFLPPEKEMDAFISNIATFHSNFLKKYSS</sequence>
<dbReference type="InterPro" id="IPR045088">
    <property type="entry name" value="ALAT1/2-like"/>
</dbReference>
<dbReference type="Pfam" id="PF00155">
    <property type="entry name" value="Aminotran_1_2"/>
    <property type="match status" value="1"/>
</dbReference>
<evidence type="ECO:0000256" key="8">
    <source>
        <dbReference type="ARBA" id="ARBA00078532"/>
    </source>
</evidence>
<name>A0AAD5SIT2_9FUNG</name>
<gene>
    <name evidence="11" type="ORF">HK097_007315</name>
</gene>
<dbReference type="CDD" id="cd00609">
    <property type="entry name" value="AAT_like"/>
    <property type="match status" value="1"/>
</dbReference>
<keyword evidence="4" id="KW-0808">Transferase</keyword>
<dbReference type="PANTHER" id="PTHR11751">
    <property type="entry name" value="ALANINE AMINOTRANSFERASE"/>
    <property type="match status" value="1"/>
</dbReference>
<keyword evidence="12" id="KW-1185">Reference proteome</keyword>
<dbReference type="FunFam" id="3.90.1150.10:FF:000010">
    <property type="entry name" value="Alanine aminotransferase 2"/>
    <property type="match status" value="1"/>
</dbReference>
<evidence type="ECO:0000256" key="1">
    <source>
        <dbReference type="ARBA" id="ARBA00001933"/>
    </source>
</evidence>
<evidence type="ECO:0000256" key="9">
    <source>
        <dbReference type="ARBA" id="ARBA00080525"/>
    </source>
</evidence>
<dbReference type="GO" id="GO:0008483">
    <property type="term" value="F:transaminase activity"/>
    <property type="evidence" value="ECO:0007669"/>
    <property type="project" value="UniProtKB-KW"/>
</dbReference>
<comment type="caution">
    <text evidence="11">The sequence shown here is derived from an EMBL/GenBank/DDBJ whole genome shotgun (WGS) entry which is preliminary data.</text>
</comment>
<accession>A0AAD5SIT2</accession>
<evidence type="ECO:0000256" key="7">
    <source>
        <dbReference type="ARBA" id="ARBA00077894"/>
    </source>
</evidence>
<dbReference type="InterPro" id="IPR015422">
    <property type="entry name" value="PyrdxlP-dep_Trfase_small"/>
</dbReference>
<dbReference type="Proteomes" id="UP001212841">
    <property type="component" value="Unassembled WGS sequence"/>
</dbReference>
<dbReference type="Gene3D" id="1.10.287.1970">
    <property type="match status" value="1"/>
</dbReference>
<organism evidence="11 12">
    <name type="scientific">Rhizophlyctis rosea</name>
    <dbReference type="NCBI Taxonomy" id="64517"/>
    <lineage>
        <taxon>Eukaryota</taxon>
        <taxon>Fungi</taxon>
        <taxon>Fungi incertae sedis</taxon>
        <taxon>Chytridiomycota</taxon>
        <taxon>Chytridiomycota incertae sedis</taxon>
        <taxon>Chytridiomycetes</taxon>
        <taxon>Rhizophlyctidales</taxon>
        <taxon>Rhizophlyctidaceae</taxon>
        <taxon>Rhizophlyctis</taxon>
    </lineage>
</organism>
<dbReference type="FunFam" id="1.10.287.1970:FF:000001">
    <property type="entry name" value="Alanine aminotransferase 2"/>
    <property type="match status" value="1"/>
</dbReference>
<dbReference type="SUPFAM" id="SSF53383">
    <property type="entry name" value="PLP-dependent transferases"/>
    <property type="match status" value="1"/>
</dbReference>
<dbReference type="AlphaFoldDB" id="A0AAD5SIT2"/>
<comment type="subunit">
    <text evidence="2">Homodimer.</text>
</comment>
<keyword evidence="5" id="KW-0663">Pyridoxal phosphate</keyword>